<comment type="caution">
    <text evidence="2">The sequence shown here is derived from an EMBL/GenBank/DDBJ whole genome shotgun (WGS) entry which is preliminary data.</text>
</comment>
<reference evidence="2 3" key="1">
    <citation type="submission" date="2018-05" db="EMBL/GenBank/DDBJ databases">
        <title>Genomic Encyclopedia of Archaeal and Bacterial Type Strains, Phase II (KMG-II): from individual species to whole genera.</title>
        <authorList>
            <person name="Goeker M."/>
        </authorList>
    </citation>
    <scope>NUCLEOTIDE SEQUENCE [LARGE SCALE GENOMIC DNA]</scope>
    <source>
        <strain evidence="2 3">DSM 45184</strain>
    </source>
</reference>
<sequence>MQHVLRAAGLESHRAKEYAVHDETVIVVDVAGEAQQMWRSARAGLTDHYPVLALPSFLITDADFRHPIAPGELITRATALDVTTYLTQRPGSQMPGARDRDPEILGTGDEGYDLTGYDVAEFGDPEVLVIVPRPEPWAAFAYLDAYASLLGTRSELMTAAARGWGERYGAVPTVIGLACGFTVSRPPTELADAERLAAEHVAVAGLTAGTSIRAYARALMELRHWTLYDRP</sequence>
<protein>
    <submittedName>
        <fullName evidence="2">Uncharacterized protein DUF4253</fullName>
    </submittedName>
</protein>
<dbReference type="Proteomes" id="UP000245697">
    <property type="component" value="Unassembled WGS sequence"/>
</dbReference>
<proteinExistence type="predicted"/>
<organism evidence="2 3">
    <name type="scientific">Actinoplanes xinjiangensis</name>
    <dbReference type="NCBI Taxonomy" id="512350"/>
    <lineage>
        <taxon>Bacteria</taxon>
        <taxon>Bacillati</taxon>
        <taxon>Actinomycetota</taxon>
        <taxon>Actinomycetes</taxon>
        <taxon>Micromonosporales</taxon>
        <taxon>Micromonosporaceae</taxon>
        <taxon>Actinoplanes</taxon>
    </lineage>
</organism>
<evidence type="ECO:0000259" key="1">
    <source>
        <dbReference type="Pfam" id="PF14062"/>
    </source>
</evidence>
<dbReference type="Pfam" id="PF14062">
    <property type="entry name" value="DUF4253"/>
    <property type="match status" value="1"/>
</dbReference>
<accession>A0A316EQS1</accession>
<dbReference type="OrthoDB" id="7839592at2"/>
<feature type="domain" description="DUF4253" evidence="1">
    <location>
        <begin position="128"/>
        <end position="228"/>
    </location>
</feature>
<dbReference type="AlphaFoldDB" id="A0A316EQS1"/>
<dbReference type="InterPro" id="IPR025349">
    <property type="entry name" value="DUF4253"/>
</dbReference>
<dbReference type="RefSeq" id="WP_109601692.1">
    <property type="nucleotide sequence ID" value="NZ_BONA01000083.1"/>
</dbReference>
<keyword evidence="3" id="KW-1185">Reference proteome</keyword>
<name>A0A316EQS1_9ACTN</name>
<gene>
    <name evidence="2" type="ORF">BC793_12834</name>
</gene>
<evidence type="ECO:0000313" key="2">
    <source>
        <dbReference type="EMBL" id="PWK33244.1"/>
    </source>
</evidence>
<dbReference type="EMBL" id="QGGR01000028">
    <property type="protein sequence ID" value="PWK33244.1"/>
    <property type="molecule type" value="Genomic_DNA"/>
</dbReference>
<evidence type="ECO:0000313" key="3">
    <source>
        <dbReference type="Proteomes" id="UP000245697"/>
    </source>
</evidence>